<organism evidence="1 2">
    <name type="scientific">Panicum hallii var. hallii</name>
    <dbReference type="NCBI Taxonomy" id="1504633"/>
    <lineage>
        <taxon>Eukaryota</taxon>
        <taxon>Viridiplantae</taxon>
        <taxon>Streptophyta</taxon>
        <taxon>Embryophyta</taxon>
        <taxon>Tracheophyta</taxon>
        <taxon>Spermatophyta</taxon>
        <taxon>Magnoliopsida</taxon>
        <taxon>Liliopsida</taxon>
        <taxon>Poales</taxon>
        <taxon>Poaceae</taxon>
        <taxon>PACMAD clade</taxon>
        <taxon>Panicoideae</taxon>
        <taxon>Panicodae</taxon>
        <taxon>Paniceae</taxon>
        <taxon>Panicinae</taxon>
        <taxon>Panicum</taxon>
        <taxon>Panicum sect. Panicum</taxon>
    </lineage>
</organism>
<dbReference type="Proteomes" id="UP000244336">
    <property type="component" value="Chromosome 2"/>
</dbReference>
<keyword evidence="2" id="KW-1185">Reference proteome</keyword>
<name>A0A2T7EWV5_9POAL</name>
<protein>
    <submittedName>
        <fullName evidence="1">Uncharacterized protein</fullName>
    </submittedName>
</protein>
<sequence>MGLYVITVFSVETLRIFFCSPDPEKPLELGFSWSNLRTAAWVPEEDSGGRFTASGGAAAASQT</sequence>
<evidence type="ECO:0000313" key="1">
    <source>
        <dbReference type="EMBL" id="PUZ72304.1"/>
    </source>
</evidence>
<reference evidence="1 2" key="1">
    <citation type="submission" date="2018-04" db="EMBL/GenBank/DDBJ databases">
        <title>WGS assembly of Panicum hallii var. hallii HAL2.</title>
        <authorList>
            <person name="Lovell J."/>
            <person name="Jenkins J."/>
            <person name="Lowry D."/>
            <person name="Mamidi S."/>
            <person name="Sreedasyam A."/>
            <person name="Weng X."/>
            <person name="Barry K."/>
            <person name="Bonette J."/>
            <person name="Campitelli B."/>
            <person name="Daum C."/>
            <person name="Gordon S."/>
            <person name="Gould B."/>
            <person name="Lipzen A."/>
            <person name="MacQueen A."/>
            <person name="Palacio-Mejia J."/>
            <person name="Plott C."/>
            <person name="Shakirov E."/>
            <person name="Shu S."/>
            <person name="Yoshinaga Y."/>
            <person name="Zane M."/>
            <person name="Rokhsar D."/>
            <person name="Grimwood J."/>
            <person name="Schmutz J."/>
            <person name="Juenger T."/>
        </authorList>
    </citation>
    <scope>NUCLEOTIDE SEQUENCE [LARGE SCALE GENOMIC DNA]</scope>
    <source>
        <strain evidence="2">cv. HAL2</strain>
    </source>
</reference>
<dbReference type="Gramene" id="PUZ72304">
    <property type="protein sequence ID" value="PUZ72304"/>
    <property type="gene ID" value="GQ55_2G383200"/>
</dbReference>
<accession>A0A2T7EWV5</accession>
<dbReference type="EMBL" id="CM009750">
    <property type="protein sequence ID" value="PUZ72304.1"/>
    <property type="molecule type" value="Genomic_DNA"/>
</dbReference>
<gene>
    <name evidence="1" type="ORF">GQ55_2G383200</name>
</gene>
<evidence type="ECO:0000313" key="2">
    <source>
        <dbReference type="Proteomes" id="UP000244336"/>
    </source>
</evidence>
<dbReference type="AlphaFoldDB" id="A0A2T7EWV5"/>
<proteinExistence type="predicted"/>